<evidence type="ECO:0000313" key="10">
    <source>
        <dbReference type="Proteomes" id="UP000242188"/>
    </source>
</evidence>
<feature type="transmembrane region" description="Helical" evidence="8">
    <location>
        <begin position="604"/>
        <end position="623"/>
    </location>
</feature>
<accession>A0A210QPL3</accession>
<evidence type="ECO:0000256" key="1">
    <source>
        <dbReference type="ARBA" id="ARBA00004141"/>
    </source>
</evidence>
<evidence type="ECO:0000256" key="5">
    <source>
        <dbReference type="ARBA" id="ARBA00023136"/>
    </source>
</evidence>
<name>A0A210QPL3_MIZYE</name>
<feature type="compositionally biased region" description="Low complexity" evidence="7">
    <location>
        <begin position="317"/>
        <end position="329"/>
    </location>
</feature>
<dbReference type="SUPFAM" id="SSF103473">
    <property type="entry name" value="MFS general substrate transporter"/>
    <property type="match status" value="1"/>
</dbReference>
<dbReference type="STRING" id="6573.A0A210QPL3"/>
<dbReference type="AlphaFoldDB" id="A0A210QPL3"/>
<evidence type="ECO:0000256" key="6">
    <source>
        <dbReference type="ARBA" id="ARBA00038193"/>
    </source>
</evidence>
<comment type="similarity">
    <text evidence="6">Belongs to the glycoside-pentoside-hexuronide (GPH) cation symporter transporter (TC 2.A.2) family.</text>
</comment>
<evidence type="ECO:0000256" key="4">
    <source>
        <dbReference type="ARBA" id="ARBA00022989"/>
    </source>
</evidence>
<keyword evidence="2" id="KW-0813">Transport</keyword>
<feature type="transmembrane region" description="Helical" evidence="8">
    <location>
        <begin position="260"/>
        <end position="279"/>
    </location>
</feature>
<feature type="transmembrane region" description="Helical" evidence="8">
    <location>
        <begin position="222"/>
        <end position="240"/>
    </location>
</feature>
<feature type="transmembrane region" description="Helical" evidence="8">
    <location>
        <begin position="514"/>
        <end position="536"/>
    </location>
</feature>
<feature type="transmembrane region" description="Helical" evidence="8">
    <location>
        <begin position="490"/>
        <end position="508"/>
    </location>
</feature>
<feature type="transmembrane region" description="Helical" evidence="8">
    <location>
        <begin position="112"/>
        <end position="133"/>
    </location>
</feature>
<comment type="caution">
    <text evidence="9">The sequence shown here is derived from an EMBL/GenBank/DDBJ whole genome shotgun (WGS) entry which is preliminary data.</text>
</comment>
<keyword evidence="4 8" id="KW-1133">Transmembrane helix</keyword>
<feature type="transmembrane region" description="Helical" evidence="8">
    <location>
        <begin position="183"/>
        <end position="201"/>
    </location>
</feature>
<dbReference type="Pfam" id="PF07690">
    <property type="entry name" value="MFS_1"/>
    <property type="match status" value="1"/>
</dbReference>
<keyword evidence="3 8" id="KW-0812">Transmembrane</keyword>
<feature type="transmembrane region" description="Helical" evidence="8">
    <location>
        <begin position="459"/>
        <end position="478"/>
    </location>
</feature>
<reference evidence="9 10" key="1">
    <citation type="journal article" date="2017" name="Nat. Ecol. Evol.">
        <title>Scallop genome provides insights into evolution of bilaterian karyotype and development.</title>
        <authorList>
            <person name="Wang S."/>
            <person name="Zhang J."/>
            <person name="Jiao W."/>
            <person name="Li J."/>
            <person name="Xun X."/>
            <person name="Sun Y."/>
            <person name="Guo X."/>
            <person name="Huan P."/>
            <person name="Dong B."/>
            <person name="Zhang L."/>
            <person name="Hu X."/>
            <person name="Sun X."/>
            <person name="Wang J."/>
            <person name="Zhao C."/>
            <person name="Wang Y."/>
            <person name="Wang D."/>
            <person name="Huang X."/>
            <person name="Wang R."/>
            <person name="Lv J."/>
            <person name="Li Y."/>
            <person name="Zhang Z."/>
            <person name="Liu B."/>
            <person name="Lu W."/>
            <person name="Hui Y."/>
            <person name="Liang J."/>
            <person name="Zhou Z."/>
            <person name="Hou R."/>
            <person name="Li X."/>
            <person name="Liu Y."/>
            <person name="Li H."/>
            <person name="Ning X."/>
            <person name="Lin Y."/>
            <person name="Zhao L."/>
            <person name="Xing Q."/>
            <person name="Dou J."/>
            <person name="Li Y."/>
            <person name="Mao J."/>
            <person name="Guo H."/>
            <person name="Dou H."/>
            <person name="Li T."/>
            <person name="Mu C."/>
            <person name="Jiang W."/>
            <person name="Fu Q."/>
            <person name="Fu X."/>
            <person name="Miao Y."/>
            <person name="Liu J."/>
            <person name="Yu Q."/>
            <person name="Li R."/>
            <person name="Liao H."/>
            <person name="Li X."/>
            <person name="Kong Y."/>
            <person name="Jiang Z."/>
            <person name="Chourrout D."/>
            <person name="Li R."/>
            <person name="Bao Z."/>
        </authorList>
    </citation>
    <scope>NUCLEOTIDE SEQUENCE [LARGE SCALE GENOMIC DNA]</scope>
    <source>
        <strain evidence="9 10">PY_sf001</strain>
    </source>
</reference>
<dbReference type="PANTHER" id="PTHR19432">
    <property type="entry name" value="SUGAR TRANSPORTER"/>
    <property type="match status" value="1"/>
</dbReference>
<evidence type="ECO:0000256" key="3">
    <source>
        <dbReference type="ARBA" id="ARBA00022692"/>
    </source>
</evidence>
<dbReference type="OrthoDB" id="28755at2759"/>
<comment type="subcellular location">
    <subcellularLocation>
        <location evidence="1">Membrane</location>
        <topology evidence="1">Multi-pass membrane protein</topology>
    </subcellularLocation>
</comment>
<dbReference type="GO" id="GO:0008506">
    <property type="term" value="F:sucrose:proton symporter activity"/>
    <property type="evidence" value="ECO:0007669"/>
    <property type="project" value="TreeGrafter"/>
</dbReference>
<keyword evidence="5 8" id="KW-0472">Membrane</keyword>
<evidence type="ECO:0000313" key="9">
    <source>
        <dbReference type="EMBL" id="OWF50665.1"/>
    </source>
</evidence>
<organism evidence="9 10">
    <name type="scientific">Mizuhopecten yessoensis</name>
    <name type="common">Japanese scallop</name>
    <name type="synonym">Patinopecten yessoensis</name>
    <dbReference type="NCBI Taxonomy" id="6573"/>
    <lineage>
        <taxon>Eukaryota</taxon>
        <taxon>Metazoa</taxon>
        <taxon>Spiralia</taxon>
        <taxon>Lophotrochozoa</taxon>
        <taxon>Mollusca</taxon>
        <taxon>Bivalvia</taxon>
        <taxon>Autobranchia</taxon>
        <taxon>Pteriomorphia</taxon>
        <taxon>Pectinida</taxon>
        <taxon>Pectinoidea</taxon>
        <taxon>Pectinidae</taxon>
        <taxon>Mizuhopecten</taxon>
    </lineage>
</organism>
<dbReference type="FunFam" id="1.20.1250.20:FF:000193">
    <property type="entry name" value="Solute carrier family 45 member 3"/>
    <property type="match status" value="1"/>
</dbReference>
<evidence type="ECO:0000256" key="2">
    <source>
        <dbReference type="ARBA" id="ARBA00022448"/>
    </source>
</evidence>
<feature type="transmembrane region" description="Helical" evidence="8">
    <location>
        <begin position="76"/>
        <end position="97"/>
    </location>
</feature>
<dbReference type="GO" id="GO:0016020">
    <property type="term" value="C:membrane"/>
    <property type="evidence" value="ECO:0007669"/>
    <property type="project" value="UniProtKB-SubCell"/>
</dbReference>
<feature type="transmembrane region" description="Helical" evidence="8">
    <location>
        <begin position="356"/>
        <end position="379"/>
    </location>
</feature>
<sequence>MATFTYCMDGSASQNYTKNRSQPMQNAETGPKDSSYLPYLKNQHIKISSSLNMDQPVAPVASQNASNRKSLTLTQILLLNAVVCGVEVCACSGFTYIPPMLLKAGYTEENMSIILGMGPLLGFFFVPIIGRASDRCRSKYGRRRPFILALAVLIIASLLMIPYGDYFSTAFLGNTPLSKSVSLGILTLSVVLLDFTSQACLTPCEALLSDASKGTDQQDRVFMVYSQMVSLGGFLGYLITAIDWSDTYIGSFFGTQERSVFTLLVIIFLFLLTTTVLVAQEQPLSVAEETEAENLISTEDSANVSVTVGNGGAFESGYESSGSEDGQQSPASYSPGKSGRNGKSLKKKRSLFRNPLRVFLFFISPFLCVGRLRIFTYFYNLLKFIWLNIYDRLPESLRRMLDVPIVLQKLAIADFFSWTALMGFNLFFTDFVGQAVYQGNPNAPENSYLRNRYDEGVRMGSWGLLFHCITSTSYAFFIEGLMKKYGTRQTYLCGMCVFSMSMLGMVIYKHIIFVNLMASMTGFAYATLTTIPFILVTKYHSNKEVYFADTVTPGPHGLPGGQGVATRGIATDMAVLDSSYFLSQVILSAIMGYIVHITGTVTSYILTAGAMGVISCFLVMQIVTSKQEMQRQVYRHRDRRRTINL</sequence>
<protein>
    <submittedName>
        <fullName evidence="9">Solute carrier family 45 member 3</fullName>
    </submittedName>
</protein>
<dbReference type="InterPro" id="IPR036259">
    <property type="entry name" value="MFS_trans_sf"/>
</dbReference>
<feature type="region of interest" description="Disordered" evidence="7">
    <location>
        <begin position="317"/>
        <end position="345"/>
    </location>
</feature>
<feature type="transmembrane region" description="Helical" evidence="8">
    <location>
        <begin position="580"/>
        <end position="598"/>
    </location>
</feature>
<evidence type="ECO:0000256" key="7">
    <source>
        <dbReference type="SAM" id="MobiDB-lite"/>
    </source>
</evidence>
<gene>
    <name evidence="9" type="ORF">KP79_PYT18222</name>
</gene>
<feature type="transmembrane region" description="Helical" evidence="8">
    <location>
        <begin position="145"/>
        <end position="163"/>
    </location>
</feature>
<dbReference type="Proteomes" id="UP000242188">
    <property type="component" value="Unassembled WGS sequence"/>
</dbReference>
<dbReference type="EMBL" id="NEDP02002502">
    <property type="protein sequence ID" value="OWF50665.1"/>
    <property type="molecule type" value="Genomic_DNA"/>
</dbReference>
<proteinExistence type="inferred from homology"/>
<dbReference type="Gene3D" id="1.20.1250.20">
    <property type="entry name" value="MFS general substrate transporter like domains"/>
    <property type="match status" value="2"/>
</dbReference>
<keyword evidence="10" id="KW-1185">Reference proteome</keyword>
<dbReference type="InterPro" id="IPR011701">
    <property type="entry name" value="MFS"/>
</dbReference>
<evidence type="ECO:0000256" key="8">
    <source>
        <dbReference type="SAM" id="Phobius"/>
    </source>
</evidence>
<dbReference type="PANTHER" id="PTHR19432:SF37">
    <property type="entry name" value="SOLUTE CARRIER FAMILY 45 MEMBER 3"/>
    <property type="match status" value="1"/>
</dbReference>